<gene>
    <name evidence="1" type="primary">SAXO5</name>
</gene>
<organism evidence="1 2">
    <name type="scientific">Monodelphis domestica</name>
    <name type="common">Gray short-tailed opossum</name>
    <dbReference type="NCBI Taxonomy" id="13616"/>
    <lineage>
        <taxon>Eukaryota</taxon>
        <taxon>Metazoa</taxon>
        <taxon>Chordata</taxon>
        <taxon>Craniata</taxon>
        <taxon>Vertebrata</taxon>
        <taxon>Euteleostomi</taxon>
        <taxon>Mammalia</taxon>
        <taxon>Metatheria</taxon>
        <taxon>Didelphimorphia</taxon>
        <taxon>Didelphidae</taxon>
        <taxon>Monodelphis</taxon>
    </lineage>
</organism>
<dbReference type="AlphaFoldDB" id="F7F363"/>
<dbReference type="Ensembl" id="ENSMODT00000019227.4">
    <property type="protein sequence ID" value="ENSMODP00000018886.3"/>
    <property type="gene ID" value="ENSMODG00000015111.4"/>
</dbReference>
<sequence length="480" mass="54646">MAATPANLIPTPLTGTEFLKSSHFKIGYEPRLHEKCIKTSNSCFSAHWGLHSPCPFWPVPSKRLFHQDLDKIREIQSEMQMAFPAYNVTNFATTNKSQMQISNLKMHADPRIRVFQTTCQEKFTYPGSEHFNTFTKESLRKFETDSFPEGDRDKLRIPPTQNQYAFRAQPQTAPVRAPCLHLGGPSPLKWEMEPFPVTTYQNTFQGKSSSPSDMYEKVTSHMALGDPRLDLGKHFSEQKNAYTPLDLPERRYNKNNAAANVFCVNIRLGDDRFYGCPRDYKDMPFPDTPECIFRGKARPDSLIMPGDTDPGRGTERNTYTTTHRSYTPIEIAKVTKATAKPSCVIFGEEKRAPSFMNSVYQKCFKSPRTPRVPKVDSCLMKSHIKMGSDAMHFMTSSIPKMGPYSVKKHPVSEEIKQRVKYSHILPPEASHEFSTEYKDNYPYKYIGPLVLPDGNQGQESHVPIGIHGKRWSGKQVVIPC</sequence>
<dbReference type="Bgee" id="ENSMODG00000015111">
    <property type="expression patterns" value="Expressed in spermatocyte and 3 other cell types or tissues"/>
</dbReference>
<dbReference type="eggNOG" id="ENOG502S3A0">
    <property type="taxonomic scope" value="Eukaryota"/>
</dbReference>
<evidence type="ECO:0000313" key="2">
    <source>
        <dbReference type="Proteomes" id="UP000002280"/>
    </source>
</evidence>
<dbReference type="CTD" id="374877"/>
<reference evidence="1 2" key="1">
    <citation type="journal article" date="2007" name="Nature">
        <title>Genome of the marsupial Monodelphis domestica reveals innovation in non-coding sequences.</title>
        <authorList>
            <person name="Mikkelsen T.S."/>
            <person name="Wakefield M.J."/>
            <person name="Aken B."/>
            <person name="Amemiya C.T."/>
            <person name="Chang J.L."/>
            <person name="Duke S."/>
            <person name="Garber M."/>
            <person name="Gentles A.J."/>
            <person name="Goodstadt L."/>
            <person name="Heger A."/>
            <person name="Jurka J."/>
            <person name="Kamal M."/>
            <person name="Mauceli E."/>
            <person name="Searle S.M."/>
            <person name="Sharpe T."/>
            <person name="Baker M.L."/>
            <person name="Batzer M.A."/>
            <person name="Benos P.V."/>
            <person name="Belov K."/>
            <person name="Clamp M."/>
            <person name="Cook A."/>
            <person name="Cuff J."/>
            <person name="Das R."/>
            <person name="Davidow L."/>
            <person name="Deakin J.E."/>
            <person name="Fazzari M.J."/>
            <person name="Glass J.L."/>
            <person name="Grabherr M."/>
            <person name="Greally J.M."/>
            <person name="Gu W."/>
            <person name="Hore T.A."/>
            <person name="Huttley G.A."/>
            <person name="Kleber M."/>
            <person name="Jirtle R.L."/>
            <person name="Koina E."/>
            <person name="Lee J.T."/>
            <person name="Mahony S."/>
            <person name="Marra M.A."/>
            <person name="Miller R.D."/>
            <person name="Nicholls R.D."/>
            <person name="Oda M."/>
            <person name="Papenfuss A.T."/>
            <person name="Parra Z.E."/>
            <person name="Pollock D.D."/>
            <person name="Ray D.A."/>
            <person name="Schein J.E."/>
            <person name="Speed T.P."/>
            <person name="Thompson K."/>
            <person name="VandeBerg J.L."/>
            <person name="Wade C.M."/>
            <person name="Walker J.A."/>
            <person name="Waters P.D."/>
            <person name="Webber C."/>
            <person name="Weidman J.R."/>
            <person name="Xie X."/>
            <person name="Zody M.C."/>
            <person name="Baldwin J."/>
            <person name="Abdouelleil A."/>
            <person name="Abdulkadir J."/>
            <person name="Abebe A."/>
            <person name="Abera B."/>
            <person name="Abreu J."/>
            <person name="Acer S.C."/>
            <person name="Aftuck L."/>
            <person name="Alexander A."/>
            <person name="An P."/>
            <person name="Anderson E."/>
            <person name="Anderson S."/>
            <person name="Arachi H."/>
            <person name="Azer M."/>
            <person name="Bachantsang P."/>
            <person name="Barry A."/>
            <person name="Bayul T."/>
            <person name="Berlin A."/>
            <person name="Bessette D."/>
            <person name="Bloom T."/>
            <person name="Bloom T."/>
            <person name="Boguslavskiy L."/>
            <person name="Bonnet C."/>
            <person name="Boukhgalter B."/>
            <person name="Bourzgui I."/>
            <person name="Brown A."/>
            <person name="Cahill P."/>
            <person name="Channer S."/>
            <person name="Cheshatsang Y."/>
            <person name="Chuda L."/>
            <person name="Citroen M."/>
            <person name="Collymore A."/>
            <person name="Cooke P."/>
            <person name="Costello M."/>
            <person name="D'Aco K."/>
            <person name="Daza R."/>
            <person name="De Haan G."/>
            <person name="DeGray S."/>
            <person name="DeMaso C."/>
            <person name="Dhargay N."/>
            <person name="Dooley K."/>
            <person name="Dooley E."/>
            <person name="Doricent M."/>
            <person name="Dorje P."/>
            <person name="Dorjee K."/>
            <person name="Dupes A."/>
            <person name="Elong R."/>
            <person name="Falk J."/>
            <person name="Farina A."/>
            <person name="Faro S."/>
            <person name="Ferguson D."/>
            <person name="Fisher S."/>
            <person name="Foley C.D."/>
            <person name="Franke A."/>
            <person name="Friedrich D."/>
            <person name="Gadbois L."/>
            <person name="Gearin G."/>
            <person name="Gearin C.R."/>
            <person name="Giannoukos G."/>
            <person name="Goode T."/>
            <person name="Graham J."/>
            <person name="Grandbois E."/>
            <person name="Grewal S."/>
            <person name="Gyaltsen K."/>
            <person name="Hafez N."/>
            <person name="Hagos B."/>
            <person name="Hall J."/>
            <person name="Henson C."/>
            <person name="Hollinger A."/>
            <person name="Honan T."/>
            <person name="Huard M.D."/>
            <person name="Hughes L."/>
            <person name="Hurhula B."/>
            <person name="Husby M.E."/>
            <person name="Kamat A."/>
            <person name="Kanga B."/>
            <person name="Kashin S."/>
            <person name="Khazanovich D."/>
            <person name="Kisner P."/>
            <person name="Lance K."/>
            <person name="Lara M."/>
            <person name="Lee W."/>
            <person name="Lennon N."/>
            <person name="Letendre F."/>
            <person name="LeVine R."/>
            <person name="Lipovsky A."/>
            <person name="Liu X."/>
            <person name="Liu J."/>
            <person name="Liu S."/>
            <person name="Lokyitsang T."/>
            <person name="Lokyitsang Y."/>
            <person name="Lubonja R."/>
            <person name="Lui A."/>
            <person name="MacDonald P."/>
            <person name="Magnisalis V."/>
            <person name="Maru K."/>
            <person name="Matthews C."/>
            <person name="McCusker W."/>
            <person name="McDonough S."/>
            <person name="Mehta T."/>
            <person name="Meldrim J."/>
            <person name="Meneus L."/>
            <person name="Mihai O."/>
            <person name="Mihalev A."/>
            <person name="Mihova T."/>
            <person name="Mittelman R."/>
            <person name="Mlenga V."/>
            <person name="Montmayeur A."/>
            <person name="Mulrain L."/>
            <person name="Navidi A."/>
            <person name="Naylor J."/>
            <person name="Negash T."/>
            <person name="Nguyen T."/>
            <person name="Nguyen N."/>
            <person name="Nicol R."/>
            <person name="Norbu C."/>
            <person name="Norbu N."/>
            <person name="Novod N."/>
            <person name="O'Neill B."/>
            <person name="Osman S."/>
            <person name="Markiewicz E."/>
            <person name="Oyono O.L."/>
            <person name="Patti C."/>
            <person name="Phunkhang P."/>
            <person name="Pierre F."/>
            <person name="Priest M."/>
            <person name="Raghuraman S."/>
            <person name="Rege F."/>
            <person name="Reyes R."/>
            <person name="Rise C."/>
            <person name="Rogov P."/>
            <person name="Ross K."/>
            <person name="Ryan E."/>
            <person name="Settipalli S."/>
            <person name="Shea T."/>
            <person name="Sherpa N."/>
            <person name="Shi L."/>
            <person name="Shih D."/>
            <person name="Sparrow T."/>
            <person name="Spaulding J."/>
            <person name="Stalker J."/>
            <person name="Stange-Thomann N."/>
            <person name="Stavropoulos S."/>
            <person name="Stone C."/>
            <person name="Strader C."/>
            <person name="Tesfaye S."/>
            <person name="Thomson T."/>
            <person name="Thoulutsang Y."/>
            <person name="Thoulutsang D."/>
            <person name="Topham K."/>
            <person name="Topping I."/>
            <person name="Tsamla T."/>
            <person name="Vassiliev H."/>
            <person name="Vo A."/>
            <person name="Wangchuk T."/>
            <person name="Wangdi T."/>
            <person name="Weiand M."/>
            <person name="Wilkinson J."/>
            <person name="Wilson A."/>
            <person name="Yadav S."/>
            <person name="Young G."/>
            <person name="Yu Q."/>
            <person name="Zembek L."/>
            <person name="Zhong D."/>
            <person name="Zimmer A."/>
            <person name="Zwirko Z."/>
            <person name="Jaffe D.B."/>
            <person name="Alvarez P."/>
            <person name="Brockman W."/>
            <person name="Butler J."/>
            <person name="Chin C."/>
            <person name="Gnerre S."/>
            <person name="MacCallum I."/>
            <person name="Graves J.A."/>
            <person name="Ponting C.P."/>
            <person name="Breen M."/>
            <person name="Samollow P.B."/>
            <person name="Lander E.S."/>
            <person name="Lindblad-Toh K."/>
        </authorList>
    </citation>
    <scope>NUCLEOTIDE SEQUENCE [LARGE SCALE GENOMIC DNA]</scope>
</reference>
<proteinExistence type="predicted"/>
<dbReference type="PANTHER" id="PTHR34828:SF1">
    <property type="entry name" value="TESTIS-EXPRESSED PROTEIN 45"/>
    <property type="match status" value="1"/>
</dbReference>
<dbReference type="FunCoup" id="F7F363">
    <property type="interactions" value="14"/>
</dbReference>
<dbReference type="KEGG" id="mdo:103102000"/>
<reference evidence="1" key="2">
    <citation type="submission" date="2025-08" db="UniProtKB">
        <authorList>
            <consortium name="Ensembl"/>
        </authorList>
    </citation>
    <scope>IDENTIFICATION</scope>
</reference>
<dbReference type="Proteomes" id="UP000002280">
    <property type="component" value="Chromosome 3"/>
</dbReference>
<accession>F7F363</accession>
<reference evidence="1" key="3">
    <citation type="submission" date="2025-09" db="UniProtKB">
        <authorList>
            <consortium name="Ensembl"/>
        </authorList>
    </citation>
    <scope>IDENTIFICATION</scope>
</reference>
<dbReference type="GeneID" id="103102000"/>
<evidence type="ECO:0000313" key="1">
    <source>
        <dbReference type="Ensembl" id="ENSMODP00000018886.3"/>
    </source>
</evidence>
<keyword evidence="2" id="KW-1185">Reference proteome</keyword>
<dbReference type="InterPro" id="IPR028001">
    <property type="entry name" value="SAXO5"/>
</dbReference>
<dbReference type="Pfam" id="PF15373">
    <property type="entry name" value="SAXO5-like"/>
    <property type="match status" value="1"/>
</dbReference>
<dbReference type="HOGENOM" id="CLU_041675_0_0_1"/>
<protein>
    <submittedName>
        <fullName evidence="1">Testis expressed 45</fullName>
    </submittedName>
</protein>
<dbReference type="OrthoDB" id="6151791at2759"/>
<name>F7F363_MONDO</name>
<dbReference type="GeneTree" id="ENSGT00390000014215"/>
<dbReference type="PANTHER" id="PTHR34828">
    <property type="entry name" value="TESTIS-EXPRESSED PROTEIN 45"/>
    <property type="match status" value="1"/>
</dbReference>
<dbReference type="OMA" id="AAAHIHC"/>
<dbReference type="InParanoid" id="F7F363"/>